<dbReference type="InterPro" id="IPR014352">
    <property type="entry name" value="FERM/acyl-CoA-bd_prot_sf"/>
</dbReference>
<accession>A0A1D2MXY5</accession>
<dbReference type="STRING" id="48709.A0A1D2MXY5"/>
<evidence type="ECO:0000259" key="1">
    <source>
        <dbReference type="PROSITE" id="PS50057"/>
    </source>
</evidence>
<name>A0A1D2MXY5_ORCCI</name>
<dbReference type="Pfam" id="PF00373">
    <property type="entry name" value="FERM_M"/>
    <property type="match status" value="1"/>
</dbReference>
<dbReference type="GO" id="GO:0016301">
    <property type="term" value="F:kinase activity"/>
    <property type="evidence" value="ECO:0007669"/>
    <property type="project" value="UniProtKB-KW"/>
</dbReference>
<dbReference type="InterPro" id="IPR029071">
    <property type="entry name" value="Ubiquitin-like_domsf"/>
</dbReference>
<dbReference type="InterPro" id="IPR000299">
    <property type="entry name" value="FERM_domain"/>
</dbReference>
<dbReference type="SUPFAM" id="SSF54236">
    <property type="entry name" value="Ubiquitin-like"/>
    <property type="match status" value="1"/>
</dbReference>
<dbReference type="Gene3D" id="1.20.80.10">
    <property type="match status" value="1"/>
</dbReference>
<keyword evidence="2" id="KW-0808">Transferase</keyword>
<dbReference type="EMBL" id="LJIJ01000402">
    <property type="protein sequence ID" value="ODM97852.1"/>
    <property type="molecule type" value="Genomic_DNA"/>
</dbReference>
<dbReference type="Gene3D" id="3.10.20.90">
    <property type="entry name" value="Phosphatidylinositol 3-kinase Catalytic Subunit, Chain A, domain 1"/>
    <property type="match status" value="1"/>
</dbReference>
<dbReference type="PANTHER" id="PTHR46221:SF9">
    <property type="entry name" value="NON-SPECIFIC PROTEIN-TYROSINE KINASE"/>
    <property type="match status" value="1"/>
</dbReference>
<dbReference type="Pfam" id="PF18038">
    <property type="entry name" value="FERM_N_2"/>
    <property type="match status" value="1"/>
</dbReference>
<dbReference type="Proteomes" id="UP000094527">
    <property type="component" value="Unassembled WGS sequence"/>
</dbReference>
<dbReference type="SUPFAM" id="SSF47031">
    <property type="entry name" value="Second domain of FERM"/>
    <property type="match status" value="1"/>
</dbReference>
<dbReference type="OrthoDB" id="9976756at2759"/>
<protein>
    <submittedName>
        <fullName evidence="2">Focal adhesion kinase 1</fullName>
    </submittedName>
</protein>
<comment type="caution">
    <text evidence="2">The sequence shown here is derived from an EMBL/GenBank/DDBJ whole genome shotgun (WGS) entry which is preliminary data.</text>
</comment>
<dbReference type="InterPro" id="IPR035963">
    <property type="entry name" value="FERM_2"/>
</dbReference>
<keyword evidence="2" id="KW-0418">Kinase</keyword>
<reference evidence="2 3" key="1">
    <citation type="journal article" date="2016" name="Genome Biol. Evol.">
        <title>Gene Family Evolution Reflects Adaptation to Soil Environmental Stressors in the Genome of the Collembolan Orchesella cincta.</title>
        <authorList>
            <person name="Faddeeva-Vakhrusheva A."/>
            <person name="Derks M.F."/>
            <person name="Anvar S.Y."/>
            <person name="Agamennone V."/>
            <person name="Suring W."/>
            <person name="Smit S."/>
            <person name="van Straalen N.M."/>
            <person name="Roelofs D."/>
        </authorList>
    </citation>
    <scope>NUCLEOTIDE SEQUENCE [LARGE SCALE GENOMIC DNA]</scope>
    <source>
        <tissue evidence="2">Mixed pool</tissue>
    </source>
</reference>
<dbReference type="PANTHER" id="PTHR46221">
    <property type="entry name" value="FERM AND PDZ DOMAIN-CONTAINING PROTEIN FAMILY MEMBER"/>
    <property type="match status" value="1"/>
</dbReference>
<feature type="domain" description="FERM" evidence="1">
    <location>
        <begin position="1"/>
        <end position="163"/>
    </location>
</feature>
<dbReference type="InterPro" id="IPR019748">
    <property type="entry name" value="FERM_central"/>
</dbReference>
<organism evidence="2 3">
    <name type="scientific">Orchesella cincta</name>
    <name type="common">Springtail</name>
    <name type="synonym">Podura cincta</name>
    <dbReference type="NCBI Taxonomy" id="48709"/>
    <lineage>
        <taxon>Eukaryota</taxon>
        <taxon>Metazoa</taxon>
        <taxon>Ecdysozoa</taxon>
        <taxon>Arthropoda</taxon>
        <taxon>Hexapoda</taxon>
        <taxon>Collembola</taxon>
        <taxon>Entomobryomorpha</taxon>
        <taxon>Entomobryoidea</taxon>
        <taxon>Orchesellidae</taxon>
        <taxon>Orchesellinae</taxon>
        <taxon>Orchesella</taxon>
    </lineage>
</organism>
<proteinExistence type="predicted"/>
<dbReference type="AlphaFoldDB" id="A0A1D2MXY5"/>
<keyword evidence="3" id="KW-1185">Reference proteome</keyword>
<dbReference type="PROSITE" id="PS50057">
    <property type="entry name" value="FERM_3"/>
    <property type="match status" value="1"/>
</dbReference>
<evidence type="ECO:0000313" key="2">
    <source>
        <dbReference type="EMBL" id="ODM97852.1"/>
    </source>
</evidence>
<sequence length="163" mass="19336">MQAVREKYEKKHPSSEWRYELRIRYFISDLRDLHEKDTVTFHYLYDQVKDEYLSKELTGLAQDKAIQICCLALRHYFINLQDAALDKKSNFDYIEKEIGLHKFLPAPTLSSTKRKALRKVIQSNFKKYVSLSDKECMIQFLDAVRTVLRYDQEKFRCALGTPG</sequence>
<evidence type="ECO:0000313" key="3">
    <source>
        <dbReference type="Proteomes" id="UP000094527"/>
    </source>
</evidence>
<dbReference type="InterPro" id="IPR041390">
    <property type="entry name" value="FADK_N"/>
</dbReference>
<dbReference type="OMA" id="PSSEWRY"/>
<dbReference type="CDD" id="cd14473">
    <property type="entry name" value="FERM_B-lobe"/>
    <property type="match status" value="1"/>
</dbReference>
<gene>
    <name evidence="2" type="ORF">Ocin01_08830</name>
</gene>